<dbReference type="Pfam" id="PF13557">
    <property type="entry name" value="Phenol_MetA_deg"/>
    <property type="match status" value="1"/>
</dbReference>
<proteinExistence type="predicted"/>
<dbReference type="RefSeq" id="WP_310654750.1">
    <property type="nucleotide sequence ID" value="NZ_JAPMLA010000001.1"/>
</dbReference>
<organism evidence="1 3">
    <name type="scientific">Shewanella fidelis</name>
    <dbReference type="NCBI Taxonomy" id="173509"/>
    <lineage>
        <taxon>Bacteria</taxon>
        <taxon>Pseudomonadati</taxon>
        <taxon>Pseudomonadota</taxon>
        <taxon>Gammaproteobacteria</taxon>
        <taxon>Alteromonadales</taxon>
        <taxon>Shewanellaceae</taxon>
        <taxon>Shewanella</taxon>
    </lineage>
</organism>
<reference evidence="2 4" key="1">
    <citation type="journal article" date="2022" name="bioRxiv">
        <title>Prophages regulate Shewanella fidelis 3313 motility and biofilm formation: implications for gut colonization dynamics in Ciona robusta.</title>
        <authorList>
            <person name="Natarajan O."/>
            <person name="Gibboney S.L."/>
            <person name="Young M.N."/>
            <person name="Lim S.J."/>
            <person name="Pluta N."/>
            <person name="Atkinson C.G."/>
            <person name="Leigh B.A."/>
            <person name="Liberti A."/>
            <person name="Kees E.D."/>
            <person name="Breitbart M."/>
            <person name="Gralnick J.A."/>
            <person name="Dishaw L.J."/>
        </authorList>
    </citation>
    <scope>NUCLEOTIDE SEQUENCE [LARGE SCALE GENOMIC DNA]</scope>
    <source>
        <strain evidence="2 4">JG4066</strain>
    </source>
</reference>
<dbReference type="AlphaFoldDB" id="A0AAW8NML0"/>
<dbReference type="EMBL" id="JAPMLD010000002">
    <property type="protein sequence ID" value="MDW4823618.1"/>
    <property type="molecule type" value="Genomic_DNA"/>
</dbReference>
<gene>
    <name evidence="1" type="ORF">OS133_09710</name>
    <name evidence="2" type="ORF">OS134_06005</name>
</gene>
<sequence length="335" mass="37196">MALHILNSAPPYHEVNVHCCAKKSRFNKGHKAPSTATKYLNRVIATTASLLLSHYCMAQELEPRSYTNIPIGMHFLAAGIVHSEGDLSPAPTAPISNANLNIDAGVIGYAHTFDLMGDSSKFDIAASRVCYQGDSELNGEKVSADRCGYGDPTMRLTWNFLGAPALQAKDFAGWKQGLVVGTSLQITMPLGSYDKHKLLNSGSNRWVFRPGIGLSHRLGNWYYDVMASVRFYTDNKQYLVDTNLQQDPLYTVQGHLIYNLNRGHWLSLNANLFFGGETSKNTINSLDEQQNSRLGLTYSFPINQKNSIKLNASTGVITEYGNDFSTFGAFWQYRF</sequence>
<name>A0AAW8NML0_9GAMM</name>
<keyword evidence="4" id="KW-1185">Reference proteome</keyword>
<dbReference type="Proteomes" id="UP001259340">
    <property type="component" value="Unassembled WGS sequence"/>
</dbReference>
<accession>A0AAW8NML0</accession>
<protein>
    <submittedName>
        <fullName evidence="1">Transporter</fullName>
    </submittedName>
</protein>
<evidence type="ECO:0000313" key="1">
    <source>
        <dbReference type="EMBL" id="MDR8523947.1"/>
    </source>
</evidence>
<reference evidence="1" key="2">
    <citation type="submission" date="2022-11" db="EMBL/GenBank/DDBJ databases">
        <title>Prophages regulate Shewanella fidelis motility and biofilm formation: implications for gut colonization dynamics in Ciona robusta.</title>
        <authorList>
            <person name="Natarajan O."/>
            <person name="Gibboney S.L."/>
            <person name="Young M.N."/>
            <person name="Lim S.J."/>
            <person name="Pluta N."/>
            <person name="Atkinson C.G.F."/>
            <person name="Leigh B.A."/>
            <person name="Liberti A."/>
            <person name="Kees E."/>
            <person name="Breitbart M."/>
            <person name="Gralnick J."/>
            <person name="Dishaw L.J."/>
        </authorList>
    </citation>
    <scope>NUCLEOTIDE SEQUENCE</scope>
    <source>
        <strain evidence="1">3313</strain>
    </source>
</reference>
<dbReference type="Proteomes" id="UP001271263">
    <property type="component" value="Unassembled WGS sequence"/>
</dbReference>
<dbReference type="EMBL" id="JAPMLE010000001">
    <property type="protein sequence ID" value="MDR8523947.1"/>
    <property type="molecule type" value="Genomic_DNA"/>
</dbReference>
<evidence type="ECO:0000313" key="3">
    <source>
        <dbReference type="Proteomes" id="UP001259340"/>
    </source>
</evidence>
<dbReference type="InterPro" id="IPR025737">
    <property type="entry name" value="FApF"/>
</dbReference>
<evidence type="ECO:0000313" key="2">
    <source>
        <dbReference type="EMBL" id="MDW4823618.1"/>
    </source>
</evidence>
<evidence type="ECO:0000313" key="4">
    <source>
        <dbReference type="Proteomes" id="UP001271263"/>
    </source>
</evidence>
<comment type="caution">
    <text evidence="1">The sequence shown here is derived from an EMBL/GenBank/DDBJ whole genome shotgun (WGS) entry which is preliminary data.</text>
</comment>